<reference evidence="7" key="1">
    <citation type="submission" date="2021-07" db="EMBL/GenBank/DDBJ databases">
        <title>Pseudohoeflea marina sp. nov. a polyhydroxyalcanoate-producing bacterium.</title>
        <authorList>
            <person name="Zheng W."/>
            <person name="Yu S."/>
            <person name="Huang Y."/>
        </authorList>
    </citation>
    <scope>NUCLEOTIDE SEQUENCE</scope>
    <source>
        <strain evidence="7">DP4N28-3</strain>
    </source>
</reference>
<dbReference type="PANTHER" id="PTHR34001:SF3">
    <property type="entry name" value="BLL7405 PROTEIN"/>
    <property type="match status" value="1"/>
</dbReference>
<dbReference type="Proteomes" id="UP001430804">
    <property type="component" value="Unassembled WGS sequence"/>
</dbReference>
<protein>
    <submittedName>
        <fullName evidence="7">Outer membrane beta-barrel protein</fullName>
    </submittedName>
</protein>
<keyword evidence="3" id="KW-0472">Membrane</keyword>
<dbReference type="Pfam" id="PF13505">
    <property type="entry name" value="OMP_b-brl"/>
    <property type="match status" value="1"/>
</dbReference>
<name>A0ABS6WJM0_9HYPH</name>
<dbReference type="PANTHER" id="PTHR34001">
    <property type="entry name" value="BLL7405 PROTEIN"/>
    <property type="match status" value="1"/>
</dbReference>
<comment type="caution">
    <text evidence="7">The sequence shown here is derived from an EMBL/GenBank/DDBJ whole genome shotgun (WGS) entry which is preliminary data.</text>
</comment>
<evidence type="ECO:0000256" key="1">
    <source>
        <dbReference type="ARBA" id="ARBA00004442"/>
    </source>
</evidence>
<evidence type="ECO:0000256" key="5">
    <source>
        <dbReference type="SAM" id="SignalP"/>
    </source>
</evidence>
<organism evidence="7 8">
    <name type="scientific">Pseudohoeflea coraliihabitans</name>
    <dbReference type="NCBI Taxonomy" id="2860393"/>
    <lineage>
        <taxon>Bacteria</taxon>
        <taxon>Pseudomonadati</taxon>
        <taxon>Pseudomonadota</taxon>
        <taxon>Alphaproteobacteria</taxon>
        <taxon>Hyphomicrobiales</taxon>
        <taxon>Rhizobiaceae</taxon>
        <taxon>Pseudohoeflea</taxon>
    </lineage>
</organism>
<feature type="domain" description="Outer membrane protein beta-barrel" evidence="6">
    <location>
        <begin position="11"/>
        <end position="239"/>
    </location>
</feature>
<dbReference type="InterPro" id="IPR027385">
    <property type="entry name" value="Beta-barrel_OMP"/>
</dbReference>
<dbReference type="RefSeq" id="WP_219157735.1">
    <property type="nucleotide sequence ID" value="NZ_JAHWQX010000001.1"/>
</dbReference>
<keyword evidence="4" id="KW-0998">Cell outer membrane</keyword>
<evidence type="ECO:0000256" key="2">
    <source>
        <dbReference type="ARBA" id="ARBA00022729"/>
    </source>
</evidence>
<evidence type="ECO:0000259" key="6">
    <source>
        <dbReference type="Pfam" id="PF13505"/>
    </source>
</evidence>
<evidence type="ECO:0000256" key="3">
    <source>
        <dbReference type="ARBA" id="ARBA00023136"/>
    </source>
</evidence>
<comment type="subcellular location">
    <subcellularLocation>
        <location evidence="1">Cell outer membrane</location>
    </subcellularLocation>
</comment>
<accession>A0ABS6WJM0</accession>
<evidence type="ECO:0000256" key="4">
    <source>
        <dbReference type="ARBA" id="ARBA00023237"/>
    </source>
</evidence>
<evidence type="ECO:0000313" key="8">
    <source>
        <dbReference type="Proteomes" id="UP001430804"/>
    </source>
</evidence>
<feature type="signal peptide" evidence="5">
    <location>
        <begin position="1"/>
        <end position="20"/>
    </location>
</feature>
<gene>
    <name evidence="7" type="ORF">KY465_01565</name>
</gene>
<proteinExistence type="predicted"/>
<feature type="chain" id="PRO_5046310069" evidence="5">
    <location>
        <begin position="21"/>
        <end position="239"/>
    </location>
</feature>
<keyword evidence="8" id="KW-1185">Reference proteome</keyword>
<keyword evidence="2 5" id="KW-0732">Signal</keyword>
<dbReference type="InterPro" id="IPR051692">
    <property type="entry name" value="OMP-like"/>
</dbReference>
<sequence length="239" mass="25655">MLFRLLAPACLLLLPSTASAQEAGGAGYDWRGSYVGIFAGWAHNRTTATDISGEEYGGGSVGATMSLSDDGFIGGVLAGYNFQHGQFVFGPEFEFAGLSNDETRVINGDDGLRTIYDFYGSLAGRFGYAFDRTYVYGKGGLAFARIESAGGEYDGVGSEDSGGFGGFDGNETGTGDTTRFGWMIGFGAEHALTEEWRVKAEYSYADFGSETYDTFISGTQPFAFDDTLHTVKFGLIRRF</sequence>
<dbReference type="EMBL" id="JAHWQX010000001">
    <property type="protein sequence ID" value="MBW3095960.1"/>
    <property type="molecule type" value="Genomic_DNA"/>
</dbReference>
<evidence type="ECO:0000313" key="7">
    <source>
        <dbReference type="EMBL" id="MBW3095960.1"/>
    </source>
</evidence>